<dbReference type="Gene3D" id="2.40.160.50">
    <property type="entry name" value="membrane protein fhac: a member of the omp85/tpsb transporter family"/>
    <property type="match status" value="1"/>
</dbReference>
<gene>
    <name evidence="4" type="ORF">FOB60_005409</name>
</gene>
<protein>
    <submittedName>
        <fullName evidence="4">Surface antigen family protein</fullName>
    </submittedName>
</protein>
<accession>A0A8X7NH59</accession>
<reference evidence="4" key="1">
    <citation type="submission" date="2020-03" db="EMBL/GenBank/DDBJ databases">
        <title>FDA dAtabase for Regulatory Grade micrObial Sequences (FDA-ARGOS): Supporting development and validation of Infectious Disease Dx tests.</title>
        <authorList>
            <person name="Campos J."/>
            <person name="Goldberg B."/>
            <person name="Tallon L."/>
            <person name="Sadzewicz L."/>
            <person name="Vavikolanu K."/>
            <person name="Mehta A."/>
            <person name="Aluvathingal J."/>
            <person name="Nadendla S."/>
            <person name="Nandy P."/>
            <person name="Geyer C."/>
            <person name="Yan Y."/>
            <person name="Sichtig H."/>
        </authorList>
    </citation>
    <scope>NUCLEOTIDE SEQUENCE [LARGE SCALE GENOMIC DNA]</scope>
    <source>
        <strain evidence="4">FDAARGOS_652</strain>
    </source>
</reference>
<dbReference type="Proteomes" id="UP000590412">
    <property type="component" value="Unassembled WGS sequence"/>
</dbReference>
<dbReference type="InterPro" id="IPR000184">
    <property type="entry name" value="Bac_surfAg_D15"/>
</dbReference>
<proteinExistence type="predicted"/>
<dbReference type="EMBL" id="JABWAB010000011">
    <property type="protein sequence ID" value="KAF6044316.1"/>
    <property type="molecule type" value="Genomic_DNA"/>
</dbReference>
<comment type="caution">
    <text evidence="4">The sequence shown here is derived from an EMBL/GenBank/DDBJ whole genome shotgun (WGS) entry which is preliminary data.</text>
</comment>
<evidence type="ECO:0000313" key="5">
    <source>
        <dbReference type="Proteomes" id="UP000590412"/>
    </source>
</evidence>
<keyword evidence="2" id="KW-0472">Membrane</keyword>
<evidence type="ECO:0000256" key="2">
    <source>
        <dbReference type="ARBA" id="ARBA00023136"/>
    </source>
</evidence>
<dbReference type="OrthoDB" id="1724197at2759"/>
<dbReference type="AlphaFoldDB" id="A0A8X7NH59"/>
<comment type="subcellular location">
    <subcellularLocation>
        <location evidence="1">Membrane</location>
    </subcellularLocation>
</comment>
<evidence type="ECO:0000259" key="3">
    <source>
        <dbReference type="Pfam" id="PF01103"/>
    </source>
</evidence>
<evidence type="ECO:0000313" key="4">
    <source>
        <dbReference type="EMBL" id="KAF6044316.1"/>
    </source>
</evidence>
<dbReference type="Pfam" id="PF01103">
    <property type="entry name" value="Omp85"/>
    <property type="match status" value="1"/>
</dbReference>
<feature type="domain" description="Bacterial surface antigen (D15)" evidence="3">
    <location>
        <begin position="149"/>
        <end position="391"/>
    </location>
</feature>
<sequence length="487" mass="55655">MVSLPVDSNPDLKTKLIEQDVLQESRLQPIFLTRVEVNGGEDFSYQFFNKLLSPLLTTGDYTLAQLTFRINQSYRHLKDTGVFKDVGVVLEPDYYSNVPAHITSFNREKSIPTKVIFDVSNVNLNINDLFLNFNNEEYVNLKLNHIDHNFNENAELVSVGVDYNPYKPYDHLLTNLKFISGLKDPRFKFLIDVGYNTRDDLGWQNFFKQNQLGGKIGLLYKTRREFDIFTGFQLLKRNLFDIDDGANDELKCFGGDFLKLSVLNKFRYQHIGYLNHATKNFPTSGGKVQIETELTSVQEQNNAANRGEFIKSQIGFDLYKSVFNNYITAKFQGELGGIFTFNSKFPIHPLDKFYLGGYNSFAGFKKNSVEQQGGLQFYKLQATIFTKIPHFLYSPKLNSENSELLIESNPLRLYATALMGNCIPATYKQNFWNDENPAVSYGFGLKYFNRWANFDIGYYISQKVGVANFDGVKNGLSFSISIGASDS</sequence>
<evidence type="ECO:0000256" key="1">
    <source>
        <dbReference type="ARBA" id="ARBA00004370"/>
    </source>
</evidence>
<dbReference type="GO" id="GO:0019867">
    <property type="term" value="C:outer membrane"/>
    <property type="evidence" value="ECO:0007669"/>
    <property type="project" value="InterPro"/>
</dbReference>
<name>A0A8X7NH59_CANPA</name>
<organism evidence="4 5">
    <name type="scientific">Candida parapsilosis</name>
    <name type="common">Yeast</name>
    <dbReference type="NCBI Taxonomy" id="5480"/>
    <lineage>
        <taxon>Eukaryota</taxon>
        <taxon>Fungi</taxon>
        <taxon>Dikarya</taxon>
        <taxon>Ascomycota</taxon>
        <taxon>Saccharomycotina</taxon>
        <taxon>Pichiomycetes</taxon>
        <taxon>Debaryomycetaceae</taxon>
        <taxon>Candida/Lodderomyces clade</taxon>
        <taxon>Candida</taxon>
    </lineage>
</organism>